<feature type="region of interest" description="Disordered" evidence="1">
    <location>
        <begin position="276"/>
        <end position="334"/>
    </location>
</feature>
<dbReference type="EMBL" id="JANBPU010000106">
    <property type="protein sequence ID" value="KAJ1916354.1"/>
    <property type="molecule type" value="Genomic_DNA"/>
</dbReference>
<feature type="region of interest" description="Disordered" evidence="1">
    <location>
        <begin position="942"/>
        <end position="968"/>
    </location>
</feature>
<dbReference type="OrthoDB" id="10691782at2759"/>
<evidence type="ECO:0008006" key="4">
    <source>
        <dbReference type="Google" id="ProtNLM"/>
    </source>
</evidence>
<organism evidence="2 3">
    <name type="scientific">Mycoemilia scoparia</name>
    <dbReference type="NCBI Taxonomy" id="417184"/>
    <lineage>
        <taxon>Eukaryota</taxon>
        <taxon>Fungi</taxon>
        <taxon>Fungi incertae sedis</taxon>
        <taxon>Zoopagomycota</taxon>
        <taxon>Kickxellomycotina</taxon>
        <taxon>Kickxellomycetes</taxon>
        <taxon>Kickxellales</taxon>
        <taxon>Kickxellaceae</taxon>
        <taxon>Mycoemilia</taxon>
    </lineage>
</organism>
<proteinExistence type="predicted"/>
<reference evidence="2" key="1">
    <citation type="submission" date="2022-07" db="EMBL/GenBank/DDBJ databases">
        <title>Phylogenomic reconstructions and comparative analyses of Kickxellomycotina fungi.</title>
        <authorList>
            <person name="Reynolds N.K."/>
            <person name="Stajich J.E."/>
            <person name="Barry K."/>
            <person name="Grigoriev I.V."/>
            <person name="Crous P."/>
            <person name="Smith M.E."/>
        </authorList>
    </citation>
    <scope>NUCLEOTIDE SEQUENCE</scope>
    <source>
        <strain evidence="2">NBRC 100468</strain>
    </source>
</reference>
<feature type="compositionally biased region" description="Low complexity" evidence="1">
    <location>
        <begin position="829"/>
        <end position="842"/>
    </location>
</feature>
<feature type="region of interest" description="Disordered" evidence="1">
    <location>
        <begin position="733"/>
        <end position="756"/>
    </location>
</feature>
<accession>A0A9W7ZTZ5</accession>
<comment type="caution">
    <text evidence="2">The sequence shown here is derived from an EMBL/GenBank/DDBJ whole genome shotgun (WGS) entry which is preliminary data.</text>
</comment>
<keyword evidence="3" id="KW-1185">Reference proteome</keyword>
<feature type="region of interest" description="Disordered" evidence="1">
    <location>
        <begin position="1011"/>
        <end position="1043"/>
    </location>
</feature>
<feature type="region of interest" description="Disordered" evidence="1">
    <location>
        <begin position="528"/>
        <end position="555"/>
    </location>
</feature>
<gene>
    <name evidence="2" type="ORF">H4219_003839</name>
</gene>
<sequence length="1209" mass="130910">MAREEDPWSNIAVKDNSTGLYQMFKLYGIGCKQVACVNCGHVMLVTLRQGKSTKCEVCKTSILRPTRSDLIQNNVVTEEEECESDGLLQPWAITNPLDIHKFMSVNLPTITNRRDLAKSFAAGMSDRVDTERYLIIGCMDMSLTPKSKLRVEVPQPSGGGSFGDIASSAPSIKTRGSCINYFANSPMSQPPPLPLPTHLNHSRTNGSTKGSKRQSALINTLESLKLKVQSDRKQQQSQRPSMFFSPTTRAATASTIHHHVSSPLQLTRKEIQGLEKYSFSKPTPTVVDMTDGDDNTNNDEGSNESPSSSLSSSDQHKSNQKPAHGGPRNNTSGNYNQYRDSLIKIFNKSKSFIGSPSLNAHRRRVTSPNININSLDSMYSASYNSPSAMPNSVSSVYVESGETIDVWCIMLLTCSRMIWYNIESWFSDPTTTTELVPTFVLPLSPDNKVNIALENSMIYIDSESAKLRLELEKDEIAEDWFLNIKAAIKASGAGDVEVYKSLEQEKRLSVKKTGAALSAGMIWSSSMKEVDNSNDNENAEDNINNSPTSPTADAAVSHVESYFESVTSSTTSTSGSIAGSDGSSVDIDNNGTSSTRNSTTAEAAASFIRGLLPKDSEGQPIDLKLNFNIEKFLGSKKSQEYLSNASSSLPMPDSSSILESMEASGYLSQSAKDHNDEYDDDDTWSLSMRSNISFEVEKSKVIIEIEDTPTTSTSTSVATTPTTSAIPDKLKEEYSSPSANNKRPGGITPPPRVNPNLLPARAIEPRCDIYSRPSLKEVEQLRFHSSQLFSPFSENPSSITSPHILGSRIGTRQMSSPTVMAQSVGGYRYSSQQSSSDNSRYQPGGIASNPIGFRSTNSLAIAVPPPQSSSLSTMMMGTPRLNTHHSNDSKLSTIASLQQSPAEYHPDISGYRIGQSSASDKAPSLFSINYKDHLAEVAAAAATEEGNDNEGLDNKSRKGHGGRNHHRAHSFAAKLRMSSQFFAQKLKGRRSSSNTYTTSGDLSLASTLQKLNGNQRGNGGSSVNGKNNGPPVPPIPMAYLNDSRQYNPPQVVNHRPMMDNQSFFGTPEYDGALSPPCVNGFTVNSPPNSCVVSNSRNNDNSSIMNNATITSSLFTTAIHNNSYDGSRYPQSMRLAAAAAAAAGSNRYGNGGQNTYRDLSNTSTLVMMPGVLPASSTSMSMGGCGYNIGTNNNGLYLPSVKPTIKHLIID</sequence>
<feature type="compositionally biased region" description="Polar residues" evidence="1">
    <location>
        <begin position="235"/>
        <end position="255"/>
    </location>
</feature>
<name>A0A9W7ZTZ5_9FUNG</name>
<dbReference type="Proteomes" id="UP001150538">
    <property type="component" value="Unassembled WGS sequence"/>
</dbReference>
<feature type="compositionally biased region" description="Low complexity" evidence="1">
    <location>
        <begin position="298"/>
        <end position="313"/>
    </location>
</feature>
<evidence type="ECO:0000313" key="3">
    <source>
        <dbReference type="Proteomes" id="UP001150538"/>
    </source>
</evidence>
<feature type="region of interest" description="Disordered" evidence="1">
    <location>
        <begin position="569"/>
        <end position="599"/>
    </location>
</feature>
<feature type="region of interest" description="Disordered" evidence="1">
    <location>
        <begin position="829"/>
        <end position="848"/>
    </location>
</feature>
<evidence type="ECO:0000256" key="1">
    <source>
        <dbReference type="SAM" id="MobiDB-lite"/>
    </source>
</evidence>
<evidence type="ECO:0000313" key="2">
    <source>
        <dbReference type="EMBL" id="KAJ1916354.1"/>
    </source>
</evidence>
<feature type="compositionally biased region" description="Basic residues" evidence="1">
    <location>
        <begin position="957"/>
        <end position="968"/>
    </location>
</feature>
<feature type="region of interest" description="Disordered" evidence="1">
    <location>
        <begin position="189"/>
        <end position="215"/>
    </location>
</feature>
<feature type="compositionally biased region" description="Polar residues" evidence="1">
    <location>
        <begin position="202"/>
        <end position="215"/>
    </location>
</feature>
<dbReference type="AlphaFoldDB" id="A0A9W7ZTZ5"/>
<feature type="region of interest" description="Disordered" evidence="1">
    <location>
        <begin position="227"/>
        <end position="264"/>
    </location>
</feature>
<protein>
    <recommendedName>
        <fullName evidence="4">PH domain-containing protein</fullName>
    </recommendedName>
</protein>